<feature type="compositionally biased region" description="Basic and acidic residues" evidence="1">
    <location>
        <begin position="284"/>
        <end position="293"/>
    </location>
</feature>
<accession>A0AAD7HYI5</accession>
<sequence>MGASLAAAAGGPVLKQVQTHGCRSTRNLSALRPSISSWIVFPIKGRVAVLTLSSSMFTETTPAANSPIGKFASLNILNLNFLLGVRTSPSDIVAALSTTVRSSFYLSREFSAAIATLNSIRRNLYLQLRLAQYGLSFSQFGYSEGPPSKTFSTYRSPVANFIDIVLRIHIQVHMVDCASRCQYIKERLPQYEIRLCALPGLYGNLGLHPRLFEKCTDLRIDFASSQAVTILMKVLSESRARKTKDASIAPSPVAQNEGLDSSGARNGQDNARSPKRSSAQDDANASRRREPIRRQGAKGWNPRHDKEGRQGSKNAEKNFVEEEVLQPTTVPKARITFFLFWEAPERITPSSLSTTPFNLCRTADIPPNNFEIRYRGSRGKNVGNCALSRVLNVNHSFHPYMSLGYAFNPNTGSKRRITSHRTNSESALPPSPHSLRITWKRVESAKIGDSNDEGCSRTGFGTTKDDEDDVGHERKTGNEMSTRGGRKSLFLLRKPDTFYNSGWSKKKILSRGDYRVKMALNRRNMAERSCISEIARRE</sequence>
<organism evidence="2 3">
    <name type="scientific">Mycena metata</name>
    <dbReference type="NCBI Taxonomy" id="1033252"/>
    <lineage>
        <taxon>Eukaryota</taxon>
        <taxon>Fungi</taxon>
        <taxon>Dikarya</taxon>
        <taxon>Basidiomycota</taxon>
        <taxon>Agaricomycotina</taxon>
        <taxon>Agaricomycetes</taxon>
        <taxon>Agaricomycetidae</taxon>
        <taxon>Agaricales</taxon>
        <taxon>Marasmiineae</taxon>
        <taxon>Mycenaceae</taxon>
        <taxon>Mycena</taxon>
    </lineage>
</organism>
<feature type="region of interest" description="Disordered" evidence="1">
    <location>
        <begin position="448"/>
        <end position="482"/>
    </location>
</feature>
<keyword evidence="3" id="KW-1185">Reference proteome</keyword>
<evidence type="ECO:0000256" key="1">
    <source>
        <dbReference type="SAM" id="MobiDB-lite"/>
    </source>
</evidence>
<evidence type="ECO:0000313" key="3">
    <source>
        <dbReference type="Proteomes" id="UP001215598"/>
    </source>
</evidence>
<comment type="caution">
    <text evidence="2">The sequence shown here is derived from an EMBL/GenBank/DDBJ whole genome shotgun (WGS) entry which is preliminary data.</text>
</comment>
<proteinExistence type="predicted"/>
<dbReference type="AlphaFoldDB" id="A0AAD7HYI5"/>
<reference evidence="2" key="1">
    <citation type="submission" date="2023-03" db="EMBL/GenBank/DDBJ databases">
        <title>Massive genome expansion in bonnet fungi (Mycena s.s.) driven by repeated elements and novel gene families across ecological guilds.</title>
        <authorList>
            <consortium name="Lawrence Berkeley National Laboratory"/>
            <person name="Harder C.B."/>
            <person name="Miyauchi S."/>
            <person name="Viragh M."/>
            <person name="Kuo A."/>
            <person name="Thoen E."/>
            <person name="Andreopoulos B."/>
            <person name="Lu D."/>
            <person name="Skrede I."/>
            <person name="Drula E."/>
            <person name="Henrissat B."/>
            <person name="Morin E."/>
            <person name="Kohler A."/>
            <person name="Barry K."/>
            <person name="LaButti K."/>
            <person name="Morin E."/>
            <person name="Salamov A."/>
            <person name="Lipzen A."/>
            <person name="Mereny Z."/>
            <person name="Hegedus B."/>
            <person name="Baldrian P."/>
            <person name="Stursova M."/>
            <person name="Weitz H."/>
            <person name="Taylor A."/>
            <person name="Grigoriev I.V."/>
            <person name="Nagy L.G."/>
            <person name="Martin F."/>
            <person name="Kauserud H."/>
        </authorList>
    </citation>
    <scope>NUCLEOTIDE SEQUENCE</scope>
    <source>
        <strain evidence="2">CBHHK182m</strain>
    </source>
</reference>
<protein>
    <submittedName>
        <fullName evidence="2">Uncharacterized protein</fullName>
    </submittedName>
</protein>
<dbReference type="Proteomes" id="UP001215598">
    <property type="component" value="Unassembled WGS sequence"/>
</dbReference>
<evidence type="ECO:0000313" key="2">
    <source>
        <dbReference type="EMBL" id="KAJ7731056.1"/>
    </source>
</evidence>
<gene>
    <name evidence="2" type="ORF">B0H16DRAFT_1469300</name>
</gene>
<feature type="compositionally biased region" description="Polar residues" evidence="1">
    <location>
        <begin position="263"/>
        <end position="283"/>
    </location>
</feature>
<feature type="region of interest" description="Disordered" evidence="1">
    <location>
        <begin position="241"/>
        <end position="322"/>
    </location>
</feature>
<dbReference type="EMBL" id="JARKIB010000155">
    <property type="protein sequence ID" value="KAJ7731056.1"/>
    <property type="molecule type" value="Genomic_DNA"/>
</dbReference>
<feature type="compositionally biased region" description="Basic and acidic residues" evidence="1">
    <location>
        <begin position="302"/>
        <end position="320"/>
    </location>
</feature>
<name>A0AAD7HYI5_9AGAR</name>